<dbReference type="EMBL" id="JBAMMX010000008">
    <property type="protein sequence ID" value="KAK6935022.1"/>
    <property type="molecule type" value="Genomic_DNA"/>
</dbReference>
<keyword evidence="5" id="KW-0808">Transferase</keyword>
<evidence type="ECO:0000256" key="11">
    <source>
        <dbReference type="ARBA" id="ARBA00023152"/>
    </source>
</evidence>
<feature type="domain" description="Pyruvate kinase barrel" evidence="14">
    <location>
        <begin position="2"/>
        <end position="52"/>
    </location>
</feature>
<evidence type="ECO:0000256" key="3">
    <source>
        <dbReference type="ARBA" id="ARBA00008663"/>
    </source>
</evidence>
<evidence type="ECO:0000313" key="15">
    <source>
        <dbReference type="EMBL" id="KAK6935022.1"/>
    </source>
</evidence>
<evidence type="ECO:0000256" key="10">
    <source>
        <dbReference type="ARBA" id="ARBA00022842"/>
    </source>
</evidence>
<dbReference type="EC" id="2.7.1.40" evidence="4"/>
<keyword evidence="16" id="KW-1185">Reference proteome</keyword>
<dbReference type="Pfam" id="PF00224">
    <property type="entry name" value="PK"/>
    <property type="match status" value="1"/>
</dbReference>
<evidence type="ECO:0000256" key="6">
    <source>
        <dbReference type="ARBA" id="ARBA00022723"/>
    </source>
</evidence>
<evidence type="ECO:0000256" key="5">
    <source>
        <dbReference type="ARBA" id="ARBA00022679"/>
    </source>
</evidence>
<reference evidence="15 16" key="1">
    <citation type="submission" date="2023-12" db="EMBL/GenBank/DDBJ databases">
        <title>A high-quality genome assembly for Dillenia turbinata (Dilleniales).</title>
        <authorList>
            <person name="Chanderbali A."/>
        </authorList>
    </citation>
    <scope>NUCLEOTIDE SEQUENCE [LARGE SCALE GENOMIC DNA]</scope>
    <source>
        <strain evidence="15">LSX21</strain>
        <tissue evidence="15">Leaf</tissue>
    </source>
</reference>
<name>A0AAN8VWW4_9MAGN</name>
<comment type="caution">
    <text evidence="15">The sequence shown here is derived from an EMBL/GenBank/DDBJ whole genome shotgun (WGS) entry which is preliminary data.</text>
</comment>
<keyword evidence="13" id="KW-1133">Transmembrane helix</keyword>
<keyword evidence="13" id="KW-0812">Transmembrane</keyword>
<dbReference type="InterPro" id="IPR015793">
    <property type="entry name" value="Pyrv_Knase_brl"/>
</dbReference>
<comment type="cofactor">
    <cofactor evidence="1">
        <name>K(+)</name>
        <dbReference type="ChEBI" id="CHEBI:29103"/>
    </cofactor>
</comment>
<dbReference type="Gene3D" id="3.20.20.60">
    <property type="entry name" value="Phosphoenolpyruvate-binding domains"/>
    <property type="match status" value="1"/>
</dbReference>
<dbReference type="GO" id="GO:0004743">
    <property type="term" value="F:pyruvate kinase activity"/>
    <property type="evidence" value="ECO:0007669"/>
    <property type="project" value="UniProtKB-EC"/>
</dbReference>
<keyword evidence="12 15" id="KW-0670">Pyruvate</keyword>
<dbReference type="GO" id="GO:0005524">
    <property type="term" value="F:ATP binding"/>
    <property type="evidence" value="ECO:0007669"/>
    <property type="project" value="UniProtKB-KW"/>
</dbReference>
<proteinExistence type="inferred from homology"/>
<dbReference type="SUPFAM" id="SSF51621">
    <property type="entry name" value="Phosphoenolpyruvate/pyruvate domain"/>
    <property type="match status" value="1"/>
</dbReference>
<dbReference type="Proteomes" id="UP001370490">
    <property type="component" value="Unassembled WGS sequence"/>
</dbReference>
<feature type="transmembrane region" description="Helical" evidence="13">
    <location>
        <begin position="103"/>
        <end position="128"/>
    </location>
</feature>
<dbReference type="GO" id="GO:0030955">
    <property type="term" value="F:potassium ion binding"/>
    <property type="evidence" value="ECO:0007669"/>
    <property type="project" value="InterPro"/>
</dbReference>
<dbReference type="GO" id="GO:0000287">
    <property type="term" value="F:magnesium ion binding"/>
    <property type="evidence" value="ECO:0007669"/>
    <property type="project" value="InterPro"/>
</dbReference>
<evidence type="ECO:0000256" key="2">
    <source>
        <dbReference type="ARBA" id="ARBA00004997"/>
    </source>
</evidence>
<evidence type="ECO:0000256" key="8">
    <source>
        <dbReference type="ARBA" id="ARBA00022777"/>
    </source>
</evidence>
<evidence type="ECO:0000256" key="1">
    <source>
        <dbReference type="ARBA" id="ARBA00001958"/>
    </source>
</evidence>
<keyword evidence="10" id="KW-0460">Magnesium</keyword>
<evidence type="ECO:0000256" key="7">
    <source>
        <dbReference type="ARBA" id="ARBA00022741"/>
    </source>
</evidence>
<evidence type="ECO:0000256" key="12">
    <source>
        <dbReference type="ARBA" id="ARBA00023317"/>
    </source>
</evidence>
<evidence type="ECO:0000256" key="4">
    <source>
        <dbReference type="ARBA" id="ARBA00012142"/>
    </source>
</evidence>
<dbReference type="AlphaFoldDB" id="A0AAN8VWW4"/>
<keyword evidence="7" id="KW-0547">Nucleotide-binding</keyword>
<protein>
    <recommendedName>
        <fullName evidence="4">pyruvate kinase</fullName>
        <ecNumber evidence="4">2.7.1.40</ecNumber>
    </recommendedName>
</protein>
<dbReference type="InterPro" id="IPR001697">
    <property type="entry name" value="Pyr_Knase"/>
</dbReference>
<organism evidence="15 16">
    <name type="scientific">Dillenia turbinata</name>
    <dbReference type="NCBI Taxonomy" id="194707"/>
    <lineage>
        <taxon>Eukaryota</taxon>
        <taxon>Viridiplantae</taxon>
        <taxon>Streptophyta</taxon>
        <taxon>Embryophyta</taxon>
        <taxon>Tracheophyta</taxon>
        <taxon>Spermatophyta</taxon>
        <taxon>Magnoliopsida</taxon>
        <taxon>eudicotyledons</taxon>
        <taxon>Gunneridae</taxon>
        <taxon>Pentapetalae</taxon>
        <taxon>Dilleniales</taxon>
        <taxon>Dilleniaceae</taxon>
        <taxon>Dillenia</taxon>
    </lineage>
</organism>
<dbReference type="InterPro" id="IPR015813">
    <property type="entry name" value="Pyrv/PenolPyrv_kinase-like_dom"/>
</dbReference>
<gene>
    <name evidence="15" type="ORF">RJ641_035177</name>
</gene>
<dbReference type="GO" id="GO:0016301">
    <property type="term" value="F:kinase activity"/>
    <property type="evidence" value="ECO:0007669"/>
    <property type="project" value="UniProtKB-KW"/>
</dbReference>
<accession>A0AAN8VWW4</accession>
<sequence length="219" mass="24731">MQKPVIVATNMLECMINHPMPTRAKVSDIAITVREGVDAVMLSGETTHRKYMPSALIVAYTSLKAVVMHTVDLRTESSLPVSNASLGLSNATMHYPTVFHFDFYAFHSSVKMTVLINVVLLLMTYYPFGTFPLAKQRLSLYQGVMPIYMRFPNYAEETFSKALNLHALLQELFFSRKINLSIFRLYELGPWQEQNEKLSPSPLSSFPLGLATGHPLPFH</sequence>
<keyword evidence="13" id="KW-0472">Membrane</keyword>
<comment type="pathway">
    <text evidence="2">Carbohydrate degradation; glycolysis; pyruvate from D-glyceraldehyde 3-phosphate: step 5/5.</text>
</comment>
<keyword evidence="11" id="KW-0324">Glycolysis</keyword>
<keyword evidence="8 15" id="KW-0418">Kinase</keyword>
<keyword evidence="9" id="KW-0067">ATP-binding</keyword>
<dbReference type="PANTHER" id="PTHR11817">
    <property type="entry name" value="PYRUVATE KINASE"/>
    <property type="match status" value="1"/>
</dbReference>
<comment type="similarity">
    <text evidence="3">Belongs to the pyruvate kinase family.</text>
</comment>
<keyword evidence="6" id="KW-0479">Metal-binding</keyword>
<evidence type="ECO:0000256" key="13">
    <source>
        <dbReference type="SAM" id="Phobius"/>
    </source>
</evidence>
<evidence type="ECO:0000256" key="9">
    <source>
        <dbReference type="ARBA" id="ARBA00022840"/>
    </source>
</evidence>
<evidence type="ECO:0000313" key="16">
    <source>
        <dbReference type="Proteomes" id="UP001370490"/>
    </source>
</evidence>
<dbReference type="InterPro" id="IPR040442">
    <property type="entry name" value="Pyrv_kinase-like_dom_sf"/>
</dbReference>
<evidence type="ECO:0000259" key="14">
    <source>
        <dbReference type="Pfam" id="PF00224"/>
    </source>
</evidence>